<organism evidence="9 12">
    <name type="scientific">Clostridium cochlearium</name>
    <dbReference type="NCBI Taxonomy" id="1494"/>
    <lineage>
        <taxon>Bacteria</taxon>
        <taxon>Bacillati</taxon>
        <taxon>Bacillota</taxon>
        <taxon>Clostridia</taxon>
        <taxon>Eubacteriales</taxon>
        <taxon>Clostridiaceae</taxon>
        <taxon>Clostridium</taxon>
    </lineage>
</organism>
<feature type="transmembrane region" description="Helical" evidence="8">
    <location>
        <begin position="266"/>
        <end position="288"/>
    </location>
</feature>
<evidence type="ECO:0000256" key="1">
    <source>
        <dbReference type="ARBA" id="ARBA00004141"/>
    </source>
</evidence>
<sequence length="359" mass="41650">MDNINAKHLFFIISAITIVSLKTYPTIFIRDAGRDSWWVVIAASLIIIFSLIFMLKSSLKTNTFDFYDIYRNSFGKILGTILYFFFIFSLFLTLIECAGIESSSMHTNILMDTPTWYIALFIVFTAIYPVKKGHTSVLAVTIIGIVLMIIAGINLAVLTSTYKNYKYLFPILENGLNKNIFLALLKVLGLYAHVVIFFPYLKFVHNKDKIFKVSIWSMIFIIQMEIISIIGVLSTFEVKHAKNLVYPKLLQTQLISYWRFLESGEFFVMLQTVGGWYVKYILVLNILNKSFEKIFSKNKYLIYIISILAYTLTSFLTNKLLRFFAFLNFYSIISFINFFLIPFIAFIILHFKNNKSISI</sequence>
<evidence type="ECO:0000256" key="8">
    <source>
        <dbReference type="SAM" id="Phobius"/>
    </source>
</evidence>
<evidence type="ECO:0000313" key="9">
    <source>
        <dbReference type="EMBL" id="NOH15222.1"/>
    </source>
</evidence>
<gene>
    <name evidence="9" type="ORF">HMJ28_02235</name>
    <name evidence="10" type="ORF">NCTC13028_00907</name>
</gene>
<dbReference type="EMBL" id="JABFIF010000002">
    <property type="protein sequence ID" value="NOH15222.1"/>
    <property type="molecule type" value="Genomic_DNA"/>
</dbReference>
<evidence type="ECO:0000256" key="3">
    <source>
        <dbReference type="ARBA" id="ARBA00022448"/>
    </source>
</evidence>
<feature type="transmembrane region" description="Helical" evidence="8">
    <location>
        <begin position="213"/>
        <end position="236"/>
    </location>
</feature>
<evidence type="ECO:0000256" key="6">
    <source>
        <dbReference type="ARBA" id="ARBA00022989"/>
    </source>
</evidence>
<keyword evidence="5 8" id="KW-0812">Transmembrane</keyword>
<keyword evidence="6 8" id="KW-1133">Transmembrane helix</keyword>
<evidence type="ECO:0000313" key="11">
    <source>
        <dbReference type="Proteomes" id="UP000250223"/>
    </source>
</evidence>
<dbReference type="Proteomes" id="UP000250223">
    <property type="component" value="Unassembled WGS sequence"/>
</dbReference>
<evidence type="ECO:0000313" key="12">
    <source>
        <dbReference type="Proteomes" id="UP000528432"/>
    </source>
</evidence>
<dbReference type="PANTHER" id="PTHR34975:SF2">
    <property type="entry name" value="SPORE GERMINATION PROTEIN A2"/>
    <property type="match status" value="1"/>
</dbReference>
<comment type="subcellular location">
    <subcellularLocation>
        <location evidence="1">Membrane</location>
        <topology evidence="1">Multi-pass membrane protein</topology>
    </subcellularLocation>
</comment>
<comment type="similarity">
    <text evidence="2">Belongs to the amino acid-polyamine-organocation (APC) superfamily. Spore germination protein (SGP) (TC 2.A.3.9) family.</text>
</comment>
<protein>
    <submittedName>
        <fullName evidence="9">Endospore germination permease</fullName>
    </submittedName>
    <submittedName>
        <fullName evidence="10">Spore germination protein B2/KB</fullName>
    </submittedName>
</protein>
<feature type="transmembrane region" description="Helical" evidence="8">
    <location>
        <begin position="137"/>
        <end position="160"/>
    </location>
</feature>
<dbReference type="NCBIfam" id="TIGR00912">
    <property type="entry name" value="2A0309"/>
    <property type="match status" value="1"/>
</dbReference>
<feature type="transmembrane region" description="Helical" evidence="8">
    <location>
        <begin position="36"/>
        <end position="55"/>
    </location>
</feature>
<dbReference type="Pfam" id="PF03845">
    <property type="entry name" value="Spore_permease"/>
    <property type="match status" value="1"/>
</dbReference>
<dbReference type="GeneID" id="70578033"/>
<evidence type="ECO:0000256" key="2">
    <source>
        <dbReference type="ARBA" id="ARBA00007998"/>
    </source>
</evidence>
<feature type="transmembrane region" description="Helical" evidence="8">
    <location>
        <begin position="115"/>
        <end position="130"/>
    </location>
</feature>
<feature type="transmembrane region" description="Helical" evidence="8">
    <location>
        <begin position="76"/>
        <end position="95"/>
    </location>
</feature>
<name>A0A240AZ56_CLOCO</name>
<dbReference type="InterPro" id="IPR004761">
    <property type="entry name" value="Spore_GerAB"/>
</dbReference>
<proteinExistence type="inferred from homology"/>
<dbReference type="PANTHER" id="PTHR34975">
    <property type="entry name" value="SPORE GERMINATION PROTEIN A2"/>
    <property type="match status" value="1"/>
</dbReference>
<reference evidence="9 12" key="2">
    <citation type="submission" date="2020-05" db="EMBL/GenBank/DDBJ databases">
        <title>Draft genome sequence of Clostridium cochlearium strain AGROS13 isolated from a sheep dairy farm in New Zealand.</title>
        <authorList>
            <person name="Gupta T.B."/>
            <person name="Jauregui R."/>
            <person name="Risson A.N."/>
            <person name="Brightwell G."/>
            <person name="Maclean P."/>
        </authorList>
    </citation>
    <scope>NUCLEOTIDE SEQUENCE [LARGE SCALE GENOMIC DNA]</scope>
    <source>
        <strain evidence="9 12">AGROS13</strain>
    </source>
</reference>
<evidence type="ECO:0000313" key="10">
    <source>
        <dbReference type="EMBL" id="SQB34026.1"/>
    </source>
</evidence>
<feature type="transmembrane region" description="Helical" evidence="8">
    <location>
        <begin position="180"/>
        <end position="201"/>
    </location>
</feature>
<dbReference type="EMBL" id="UAWC01000004">
    <property type="protein sequence ID" value="SQB34026.1"/>
    <property type="molecule type" value="Genomic_DNA"/>
</dbReference>
<evidence type="ECO:0000256" key="7">
    <source>
        <dbReference type="ARBA" id="ARBA00023136"/>
    </source>
</evidence>
<accession>A0A240AZ56</accession>
<keyword evidence="3" id="KW-0813">Transport</keyword>
<dbReference type="RefSeq" id="WP_095178217.1">
    <property type="nucleotide sequence ID" value="NZ_CP173238.1"/>
</dbReference>
<dbReference type="Proteomes" id="UP000528432">
    <property type="component" value="Unassembled WGS sequence"/>
</dbReference>
<evidence type="ECO:0000256" key="4">
    <source>
        <dbReference type="ARBA" id="ARBA00022544"/>
    </source>
</evidence>
<keyword evidence="4" id="KW-0309">Germination</keyword>
<dbReference type="AlphaFoldDB" id="A0A240AZ56"/>
<dbReference type="GO" id="GO:0016020">
    <property type="term" value="C:membrane"/>
    <property type="evidence" value="ECO:0007669"/>
    <property type="project" value="UniProtKB-SubCell"/>
</dbReference>
<feature type="transmembrane region" description="Helical" evidence="8">
    <location>
        <begin position="329"/>
        <end position="351"/>
    </location>
</feature>
<keyword evidence="7 8" id="KW-0472">Membrane</keyword>
<evidence type="ECO:0000256" key="5">
    <source>
        <dbReference type="ARBA" id="ARBA00022692"/>
    </source>
</evidence>
<dbReference type="GO" id="GO:0009847">
    <property type="term" value="P:spore germination"/>
    <property type="evidence" value="ECO:0007669"/>
    <property type="project" value="InterPro"/>
</dbReference>
<reference evidence="10 11" key="1">
    <citation type="submission" date="2018-06" db="EMBL/GenBank/DDBJ databases">
        <authorList>
            <consortium name="Pathogen Informatics"/>
            <person name="Doyle S."/>
        </authorList>
    </citation>
    <scope>NUCLEOTIDE SEQUENCE [LARGE SCALE GENOMIC DNA]</scope>
    <source>
        <strain evidence="10 11">NCTC13028</strain>
    </source>
</reference>
<feature type="transmembrane region" description="Helical" evidence="8">
    <location>
        <begin position="9"/>
        <end position="30"/>
    </location>
</feature>
<feature type="transmembrane region" description="Helical" evidence="8">
    <location>
        <begin position="300"/>
        <end position="317"/>
    </location>
</feature>